<organism evidence="3 4">
    <name type="scientific">Ammonicoccus fulvus</name>
    <dbReference type="NCBI Taxonomy" id="3138240"/>
    <lineage>
        <taxon>Bacteria</taxon>
        <taxon>Bacillati</taxon>
        <taxon>Actinomycetota</taxon>
        <taxon>Actinomycetes</taxon>
        <taxon>Propionibacteriales</taxon>
        <taxon>Propionibacteriaceae</taxon>
        <taxon>Ammonicoccus</taxon>
    </lineage>
</organism>
<proteinExistence type="predicted"/>
<accession>A0ABZ3FNC4</accession>
<dbReference type="RefSeq" id="WP_425307759.1">
    <property type="nucleotide sequence ID" value="NZ_CP154795.1"/>
</dbReference>
<dbReference type="Gene3D" id="3.20.20.100">
    <property type="entry name" value="NADP-dependent oxidoreductase domain"/>
    <property type="match status" value="1"/>
</dbReference>
<name>A0ABZ3FNC4_9ACTN</name>
<sequence length="331" mass="34058">MSLPTRRIPALDTDVSALGYGCMGISWAYVAPEDRDAEAGVAIIAEALASGVTFLDTADCYGAGHNEQVVGRALAAADPKPVVATKAGLIGNIVDGEVVMSRNGRPEHIKAACDASLQRLGVEVIDLYYLHRVDPAVPLEESWGAYAELAAAGKIRAAGLSEVSVAQAGIAHAILPVAAIQSEFSLWARDAAGGTTADGEEAGDLLAWTADHGAIFVPFSPLGRGFLTGNVTAADLRAGDFRTQLGKWSGDAADANQRIVDGVRRVADRHGVTPAAIALAWVLAQGDHIIPIPGTTKSANLQANLAAAGVTLSADDLAELDGLPPAVGGRY</sequence>
<dbReference type="InterPro" id="IPR050791">
    <property type="entry name" value="Aldo-Keto_reductase"/>
</dbReference>
<dbReference type="Proteomes" id="UP001442841">
    <property type="component" value="Chromosome"/>
</dbReference>
<keyword evidence="4" id="KW-1185">Reference proteome</keyword>
<dbReference type="InterPro" id="IPR023210">
    <property type="entry name" value="NADP_OxRdtase_dom"/>
</dbReference>
<reference evidence="3 4" key="1">
    <citation type="submission" date="2024-04" db="EMBL/GenBank/DDBJ databases">
        <title>Isolation of an actinomycete strain from pig manure.</title>
        <authorList>
            <person name="Gong T."/>
            <person name="Yu Z."/>
            <person name="An M."/>
            <person name="Wei C."/>
            <person name="Yang W."/>
            <person name="Liu L."/>
        </authorList>
    </citation>
    <scope>NUCLEOTIDE SEQUENCE [LARGE SCALE GENOMIC DNA]</scope>
    <source>
        <strain evidence="3 4">ZF39</strain>
    </source>
</reference>
<evidence type="ECO:0000259" key="2">
    <source>
        <dbReference type="Pfam" id="PF00248"/>
    </source>
</evidence>
<dbReference type="PANTHER" id="PTHR43625:SF40">
    <property type="entry name" value="ALDO-KETO REDUCTASE YAKC [NADP(+)]"/>
    <property type="match status" value="1"/>
</dbReference>
<dbReference type="SUPFAM" id="SSF51430">
    <property type="entry name" value="NAD(P)-linked oxidoreductase"/>
    <property type="match status" value="1"/>
</dbReference>
<protein>
    <submittedName>
        <fullName evidence="3">Aldo/keto reductase</fullName>
    </submittedName>
</protein>
<evidence type="ECO:0000256" key="1">
    <source>
        <dbReference type="ARBA" id="ARBA00023002"/>
    </source>
</evidence>
<dbReference type="EMBL" id="CP154795">
    <property type="protein sequence ID" value="XAN06325.1"/>
    <property type="molecule type" value="Genomic_DNA"/>
</dbReference>
<evidence type="ECO:0000313" key="4">
    <source>
        <dbReference type="Proteomes" id="UP001442841"/>
    </source>
</evidence>
<evidence type="ECO:0000313" key="3">
    <source>
        <dbReference type="EMBL" id="XAN06325.1"/>
    </source>
</evidence>
<gene>
    <name evidence="3" type="ORF">AADG42_03060</name>
</gene>
<keyword evidence="1" id="KW-0560">Oxidoreductase</keyword>
<feature type="domain" description="NADP-dependent oxidoreductase" evidence="2">
    <location>
        <begin position="18"/>
        <end position="322"/>
    </location>
</feature>
<dbReference type="PANTHER" id="PTHR43625">
    <property type="entry name" value="AFLATOXIN B1 ALDEHYDE REDUCTASE"/>
    <property type="match status" value="1"/>
</dbReference>
<dbReference type="Pfam" id="PF00248">
    <property type="entry name" value="Aldo_ket_red"/>
    <property type="match status" value="1"/>
</dbReference>
<dbReference type="InterPro" id="IPR036812">
    <property type="entry name" value="NAD(P)_OxRdtase_dom_sf"/>
</dbReference>